<organism evidence="2 3">
    <name type="scientific">Mariniphaga sediminis</name>
    <dbReference type="NCBI Taxonomy" id="1628158"/>
    <lineage>
        <taxon>Bacteria</taxon>
        <taxon>Pseudomonadati</taxon>
        <taxon>Bacteroidota</taxon>
        <taxon>Bacteroidia</taxon>
        <taxon>Marinilabiliales</taxon>
        <taxon>Prolixibacteraceae</taxon>
        <taxon>Mariniphaga</taxon>
    </lineage>
</organism>
<feature type="compositionally biased region" description="Basic and acidic residues" evidence="1">
    <location>
        <begin position="39"/>
        <end position="71"/>
    </location>
</feature>
<dbReference type="Proteomes" id="UP000266441">
    <property type="component" value="Unassembled WGS sequence"/>
</dbReference>
<protein>
    <submittedName>
        <fullName evidence="2">Uncharacterized protein</fullName>
    </submittedName>
</protein>
<feature type="region of interest" description="Disordered" evidence="1">
    <location>
        <begin position="85"/>
        <end position="109"/>
    </location>
</feature>
<keyword evidence="3" id="KW-1185">Reference proteome</keyword>
<reference evidence="2 3" key="1">
    <citation type="journal article" date="2015" name="Int. J. Syst. Evol. Microbiol.">
        <title>Mariniphaga sediminis sp. nov., isolated from coastal sediment.</title>
        <authorList>
            <person name="Wang F.Q."/>
            <person name="Shen Q.Y."/>
            <person name="Chen G.J."/>
            <person name="Du Z.J."/>
        </authorList>
    </citation>
    <scope>NUCLEOTIDE SEQUENCE [LARGE SCALE GENOMIC DNA]</scope>
    <source>
        <strain evidence="2 3">SY21</strain>
    </source>
</reference>
<evidence type="ECO:0000313" key="2">
    <source>
        <dbReference type="EMBL" id="RIH63827.1"/>
    </source>
</evidence>
<sequence length="134" mass="15824">MDDIIVLILTLIFIVAGIFGQKRKRQQALQETESGNQPQKDDFWDLLDGDRKDPEWTEFNPGEREEVKEEVPFKEEKYHFKPENEGAGIYVNNTTGKDRRNTKPAHKKIRKKKFPLKEAVIYSEILQRKYIEES</sequence>
<dbReference type="AlphaFoldDB" id="A0A399CWR2"/>
<proteinExistence type="predicted"/>
<dbReference type="RefSeq" id="WP_119351285.1">
    <property type="nucleotide sequence ID" value="NZ_QWET01000016.1"/>
</dbReference>
<name>A0A399CWR2_9BACT</name>
<feature type="region of interest" description="Disordered" evidence="1">
    <location>
        <begin position="29"/>
        <end position="71"/>
    </location>
</feature>
<feature type="compositionally biased region" description="Polar residues" evidence="1">
    <location>
        <begin position="29"/>
        <end position="38"/>
    </location>
</feature>
<evidence type="ECO:0000256" key="1">
    <source>
        <dbReference type="SAM" id="MobiDB-lite"/>
    </source>
</evidence>
<gene>
    <name evidence="2" type="ORF">D1164_18000</name>
</gene>
<comment type="caution">
    <text evidence="2">The sequence shown here is derived from an EMBL/GenBank/DDBJ whole genome shotgun (WGS) entry which is preliminary data.</text>
</comment>
<accession>A0A399CWR2</accession>
<dbReference type="EMBL" id="QWET01000016">
    <property type="protein sequence ID" value="RIH63827.1"/>
    <property type="molecule type" value="Genomic_DNA"/>
</dbReference>
<evidence type="ECO:0000313" key="3">
    <source>
        <dbReference type="Proteomes" id="UP000266441"/>
    </source>
</evidence>